<accession>A0A4U8WFS5</accession>
<sequence length="99" mass="11834">MKIKTFRLKSITIKSIRDFILDHEINENQVIILNKYNFDDIILEHLSFYKVSATFPYKIITVLIEEDPFDKIAMNNIGVINDYDYDFNYDENLDNLNSY</sequence>
<evidence type="ECO:0000313" key="1">
    <source>
        <dbReference type="EMBL" id="VFB04586.1"/>
    </source>
</evidence>
<evidence type="ECO:0000313" key="2">
    <source>
        <dbReference type="Proteomes" id="UP000290013"/>
    </source>
</evidence>
<reference evidence="1 2" key="1">
    <citation type="submission" date="2019-02" db="EMBL/GenBank/DDBJ databases">
        <authorList>
            <consortium name="Pathogen Informatics"/>
        </authorList>
    </citation>
    <scope>NUCLEOTIDE SEQUENCE [LARGE SCALE GENOMIC DNA]</scope>
    <source>
        <strain evidence="1 2">3012STDY6944375</strain>
    </source>
</reference>
<dbReference type="KEGG" id="ctai:NCTC12078_02617"/>
<gene>
    <name evidence="1" type="ORF">NCTC12078_02617</name>
</gene>
<dbReference type="EMBL" id="LR215974">
    <property type="protein sequence ID" value="VFB04586.1"/>
    <property type="molecule type" value="Genomic_DNA"/>
</dbReference>
<protein>
    <submittedName>
        <fullName evidence="1">Uncharacterized protein</fullName>
    </submittedName>
</protein>
<dbReference type="AlphaFoldDB" id="A0A4U8WFS5"/>
<proteinExistence type="predicted"/>
<dbReference type="RefSeq" id="WP_130914791.1">
    <property type="nucleotide sequence ID" value="NZ_LR215974.1"/>
</dbReference>
<dbReference type="Proteomes" id="UP000290013">
    <property type="component" value="Chromosome"/>
</dbReference>
<organism evidence="1 2">
    <name type="scientific">Chryseobacterium taihuense</name>
    <dbReference type="NCBI Taxonomy" id="1141221"/>
    <lineage>
        <taxon>Bacteria</taxon>
        <taxon>Pseudomonadati</taxon>
        <taxon>Bacteroidota</taxon>
        <taxon>Flavobacteriia</taxon>
        <taxon>Flavobacteriales</taxon>
        <taxon>Weeksellaceae</taxon>
        <taxon>Chryseobacterium group</taxon>
        <taxon>Chryseobacterium</taxon>
    </lineage>
</organism>
<name>A0A4U8WFS5_9FLAO</name>